<proteinExistence type="predicted"/>
<dbReference type="GO" id="GO:0003677">
    <property type="term" value="F:DNA binding"/>
    <property type="evidence" value="ECO:0007669"/>
    <property type="project" value="InterPro"/>
</dbReference>
<protein>
    <submittedName>
        <fullName evidence="3">DUF2384 domain-containing protein</fullName>
    </submittedName>
</protein>
<dbReference type="Proteomes" id="UP000202259">
    <property type="component" value="Chromosome"/>
</dbReference>
<evidence type="ECO:0000313" key="4">
    <source>
        <dbReference type="Proteomes" id="UP000202259"/>
    </source>
</evidence>
<evidence type="ECO:0000259" key="2">
    <source>
        <dbReference type="Pfam" id="PF20432"/>
    </source>
</evidence>
<dbReference type="OrthoDB" id="117888at2"/>
<dbReference type="EMBL" id="CP020465">
    <property type="protein sequence ID" value="ASP49476.1"/>
    <property type="molecule type" value="Genomic_DNA"/>
</dbReference>
<name>A0A222GC77_9GAMM</name>
<dbReference type="Pfam" id="PF09722">
    <property type="entry name" value="Xre_MbcA_ParS_C"/>
    <property type="match status" value="1"/>
</dbReference>
<evidence type="ECO:0000313" key="3">
    <source>
        <dbReference type="EMBL" id="ASP49476.1"/>
    </source>
</evidence>
<reference evidence="3 4" key="1">
    <citation type="submission" date="2017-08" db="EMBL/GenBank/DDBJ databases">
        <title>Complete genome of Colwellia sp. NB097-1, a psychrophile bacterium ioslated from Bering Sea.</title>
        <authorList>
            <person name="Chen X."/>
        </authorList>
    </citation>
    <scope>NUCLEOTIDE SEQUENCE [LARGE SCALE GENOMIC DNA]</scope>
    <source>
        <strain evidence="3 4">NB097-1</strain>
    </source>
</reference>
<dbReference type="KEGG" id="cber:B5D82_17885"/>
<organism evidence="3 4">
    <name type="scientific">Cognaticolwellia beringensis</name>
    <dbReference type="NCBI Taxonomy" id="1967665"/>
    <lineage>
        <taxon>Bacteria</taxon>
        <taxon>Pseudomonadati</taxon>
        <taxon>Pseudomonadota</taxon>
        <taxon>Gammaproteobacteria</taxon>
        <taxon>Alteromonadales</taxon>
        <taxon>Colwelliaceae</taxon>
        <taxon>Cognaticolwellia</taxon>
    </lineage>
</organism>
<keyword evidence="4" id="KW-1185">Reference proteome</keyword>
<evidence type="ECO:0000259" key="1">
    <source>
        <dbReference type="Pfam" id="PF09722"/>
    </source>
</evidence>
<dbReference type="InterPro" id="IPR024467">
    <property type="entry name" value="Xre/MbcA/ParS-like_toxin-bd"/>
</dbReference>
<dbReference type="RefSeq" id="WP_081153559.1">
    <property type="nucleotide sequence ID" value="NZ_CP020465.1"/>
</dbReference>
<gene>
    <name evidence="3" type="ORF">B5D82_17885</name>
</gene>
<dbReference type="Pfam" id="PF20432">
    <property type="entry name" value="Xre-like-HTH"/>
    <property type="match status" value="1"/>
</dbReference>
<accession>A0A222GC77</accession>
<dbReference type="AlphaFoldDB" id="A0A222GC77"/>
<dbReference type="InterPro" id="IPR046847">
    <property type="entry name" value="Xre-like_HTH"/>
</dbReference>
<sequence>MNISHYQNETPKINSSVAFKLGSNILEKWRCSASDKQAILGLTKSSYYRLQNNESATLSNDQLERISYIANIHQALKMVFTNPDNIYGFMAMKNDNPYFNGNSPLSLISTGKFGTLYEVFKRIDAMRNGQW</sequence>
<feature type="domain" description="Antitoxin Xre/MbcA/ParS-like toxin-binding" evidence="1">
    <location>
        <begin position="75"/>
        <end position="129"/>
    </location>
</feature>
<feature type="domain" description="Antitoxin Xre-like helix-turn-helix" evidence="2">
    <location>
        <begin position="13"/>
        <end position="71"/>
    </location>
</feature>